<evidence type="ECO:0000256" key="1">
    <source>
        <dbReference type="SAM" id="MobiDB-lite"/>
    </source>
</evidence>
<dbReference type="InterPro" id="IPR028889">
    <property type="entry name" value="USP"/>
</dbReference>
<reference evidence="4 5" key="1">
    <citation type="submission" date="2019-07" db="EMBL/GenBank/DDBJ databases">
        <title>Chromosome genome assembly for large yellow croaker.</title>
        <authorList>
            <person name="Xiao S."/>
        </authorList>
    </citation>
    <scope>NUCLEOTIDE SEQUENCE [LARGE SCALE GENOMIC DNA]</scope>
    <source>
        <strain evidence="4">JMULYC20181020</strain>
        <tissue evidence="4">Muscle</tissue>
    </source>
</reference>
<dbReference type="GO" id="GO:0005829">
    <property type="term" value="C:cytosol"/>
    <property type="evidence" value="ECO:0007669"/>
    <property type="project" value="TreeGrafter"/>
</dbReference>
<dbReference type="Gene3D" id="3.90.70.10">
    <property type="entry name" value="Cysteine proteinases"/>
    <property type="match status" value="1"/>
</dbReference>
<dbReference type="PROSITE" id="PS50235">
    <property type="entry name" value="USP_3"/>
    <property type="match status" value="1"/>
</dbReference>
<feature type="region of interest" description="Disordered" evidence="1">
    <location>
        <begin position="635"/>
        <end position="728"/>
    </location>
</feature>
<evidence type="ECO:0000313" key="4">
    <source>
        <dbReference type="EMBL" id="KAE8279238.1"/>
    </source>
</evidence>
<dbReference type="PROSITE" id="PS00973">
    <property type="entry name" value="USP_2"/>
    <property type="match status" value="1"/>
</dbReference>
<keyword evidence="5" id="KW-1185">Reference proteome</keyword>
<dbReference type="InterPro" id="IPR050164">
    <property type="entry name" value="Peptidase_C19"/>
</dbReference>
<feature type="compositionally biased region" description="Basic and acidic residues" evidence="1">
    <location>
        <begin position="501"/>
        <end position="535"/>
    </location>
</feature>
<feature type="region of interest" description="Disordered" evidence="1">
    <location>
        <begin position="288"/>
        <end position="622"/>
    </location>
</feature>
<feature type="compositionally biased region" description="Basic and acidic residues" evidence="1">
    <location>
        <begin position="466"/>
        <end position="480"/>
    </location>
</feature>
<feature type="compositionally biased region" description="Basic and acidic residues" evidence="1">
    <location>
        <begin position="370"/>
        <end position="416"/>
    </location>
</feature>
<dbReference type="PANTHER" id="PTHR24006">
    <property type="entry name" value="UBIQUITIN CARBOXYL-TERMINAL HYDROLASE"/>
    <property type="match status" value="1"/>
</dbReference>
<keyword evidence="2" id="KW-1133">Transmembrane helix</keyword>
<feature type="domain" description="USP" evidence="3">
    <location>
        <begin position="1"/>
        <end position="258"/>
    </location>
</feature>
<dbReference type="GO" id="GO:0004843">
    <property type="term" value="F:cysteine-type deubiquitinase activity"/>
    <property type="evidence" value="ECO:0007669"/>
    <property type="project" value="InterPro"/>
</dbReference>
<comment type="caution">
    <text evidence="4">The sequence shown here is derived from an EMBL/GenBank/DDBJ whole genome shotgun (WGS) entry which is preliminary data.</text>
</comment>
<sequence>MTEDFRAAVERDTSDNPDHDCIDRHLTSLFADLKEREAYTYKITQKLGITRVYEQQDAAEYFEKILRLTRSGASEIFCGWLTHKTICAGCSIEAVSDAAFWHLPLALVDSNSDYSVVDGIKDYFRSSEFSGDNQMYCDQCDDKSDATIKCVIKRHPEVLMLLLKRFEFNYSYMSYVKINRTVEVPFTLQIPENQTYELYAVVDHVGHLRVGHYTATIKDDEGWYTFNDTMVTLNDYQPFQVDNFEKSSSAYLLFYRKMNVPAADAEDNVETSTSEVILPATIYDQCQDGGMRRREEEEEEGNVPMVTMKDTVGSTEVGIPPDLCDTEKNQDTKSYNHRGSNEETNYDQDVEQTEKRETQLVESVEVQDSDSGKQRTSEAEVSDRHKVHDRDKQDEMTDAKRRVMDTGGKTEDDKQPKRMRKSLTKYPDRDLGYQDNRDNEDNAREDLRGTQEVDDIKPVSVQMEGKTGEGERSSEGEKLFEFQGNRRKGDSEENMPEDEVSDRHEVQDRNKQDEMSDTKRRVMDTGGKTEDDKQPWRMGKSLTKYPDRDLGYRDNEVNAREDLGGTQEVGQVDDVKSVGVQMEGEGERPSEGEKLFEFQDNRKEGDSEENMPEDDQTCKQGSSTMYNIHEQQREDKIKEHKGKHDKHGQDLDDQDNEDNIRQKQPEQKISVVVVVRRPTEEKGNTGDELIRDKADSSLRRARSAGSRRLTENQQVGDDETTRQHAPPQRLLKSHLHTVIECRGPAARTLLGRRQQGKFLWVSAVAVRHNSSQIPPDDGILPAPVLEASGLPVSLPADPTPVIAQPSTEQVADAAPTAVEVLTATETSLAELGLGAYTPVGLIQNMLEFMHVDLGLPWWGAIVVGTVLARLAVFPVIVKGQREAAKLNNVLPEMTKLTTRMNEAKQSGNKFDFAKAYSDLNLFQKKHDVNPLRGFLVPMVQVS</sequence>
<protein>
    <submittedName>
        <fullName evidence="4">Mitochondrial inner membrane protein OXA1L Oxidase assembly 1-like protein</fullName>
    </submittedName>
</protein>
<dbReference type="Proteomes" id="UP000424527">
    <property type="component" value="Unassembled WGS sequence"/>
</dbReference>
<organism evidence="4 5">
    <name type="scientific">Larimichthys crocea</name>
    <name type="common">Large yellow croaker</name>
    <name type="synonym">Pseudosciaena crocea</name>
    <dbReference type="NCBI Taxonomy" id="215358"/>
    <lineage>
        <taxon>Eukaryota</taxon>
        <taxon>Metazoa</taxon>
        <taxon>Chordata</taxon>
        <taxon>Craniata</taxon>
        <taxon>Vertebrata</taxon>
        <taxon>Euteleostomi</taxon>
        <taxon>Actinopterygii</taxon>
        <taxon>Neopterygii</taxon>
        <taxon>Teleostei</taxon>
        <taxon>Neoteleostei</taxon>
        <taxon>Acanthomorphata</taxon>
        <taxon>Eupercaria</taxon>
        <taxon>Sciaenidae</taxon>
        <taxon>Larimichthys</taxon>
    </lineage>
</organism>
<name>A0A6G0HJ18_LARCR</name>
<dbReference type="Pfam" id="PF00443">
    <property type="entry name" value="UCH"/>
    <property type="match status" value="1"/>
</dbReference>
<evidence type="ECO:0000256" key="2">
    <source>
        <dbReference type="SAM" id="Phobius"/>
    </source>
</evidence>
<dbReference type="CDD" id="cd20069">
    <property type="entry name" value="5TM_Oxa1-like"/>
    <property type="match status" value="1"/>
</dbReference>
<proteinExistence type="predicted"/>
<dbReference type="InterPro" id="IPR001394">
    <property type="entry name" value="Peptidase_C19_UCH"/>
</dbReference>
<evidence type="ECO:0000259" key="3">
    <source>
        <dbReference type="PROSITE" id="PS50235"/>
    </source>
</evidence>
<keyword evidence="2" id="KW-0812">Transmembrane</keyword>
<feature type="compositionally biased region" description="Acidic residues" evidence="1">
    <location>
        <begin position="606"/>
        <end position="615"/>
    </location>
</feature>
<dbReference type="InterPro" id="IPR038765">
    <property type="entry name" value="Papain-like_cys_pep_sf"/>
</dbReference>
<dbReference type="GO" id="GO:0005634">
    <property type="term" value="C:nucleus"/>
    <property type="evidence" value="ECO:0007669"/>
    <property type="project" value="TreeGrafter"/>
</dbReference>
<dbReference type="InterPro" id="IPR018200">
    <property type="entry name" value="USP_CS"/>
</dbReference>
<keyword evidence="2" id="KW-0472">Membrane</keyword>
<evidence type="ECO:0000313" key="5">
    <source>
        <dbReference type="Proteomes" id="UP000424527"/>
    </source>
</evidence>
<dbReference type="PANTHER" id="PTHR24006:SF899">
    <property type="entry name" value="UBIQUITIN CARBOXYL-TERMINAL HYDROLASE"/>
    <property type="match status" value="1"/>
</dbReference>
<feature type="compositionally biased region" description="Basic and acidic residues" evidence="1">
    <location>
        <begin position="426"/>
        <end position="457"/>
    </location>
</feature>
<feature type="transmembrane region" description="Helical" evidence="2">
    <location>
        <begin position="855"/>
        <end position="877"/>
    </location>
</feature>
<feature type="compositionally biased region" description="Basic and acidic residues" evidence="1">
    <location>
        <begin position="545"/>
        <end position="563"/>
    </location>
</feature>
<accession>A0A6G0HJ18</accession>
<dbReference type="SUPFAM" id="SSF54001">
    <property type="entry name" value="Cysteine proteinases"/>
    <property type="match status" value="1"/>
</dbReference>
<dbReference type="GO" id="GO:0016579">
    <property type="term" value="P:protein deubiquitination"/>
    <property type="evidence" value="ECO:0007669"/>
    <property type="project" value="InterPro"/>
</dbReference>
<feature type="compositionally biased region" description="Basic and acidic residues" evidence="1">
    <location>
        <begin position="585"/>
        <end position="605"/>
    </location>
</feature>
<gene>
    <name evidence="4" type="ORF">D5F01_LYC22824</name>
</gene>
<dbReference type="AlphaFoldDB" id="A0A6G0HJ18"/>
<dbReference type="EMBL" id="REGW02000023">
    <property type="protein sequence ID" value="KAE8279238.1"/>
    <property type="molecule type" value="Genomic_DNA"/>
</dbReference>
<feature type="compositionally biased region" description="Basic and acidic residues" evidence="1">
    <location>
        <begin position="677"/>
        <end position="698"/>
    </location>
</feature>